<dbReference type="PANTHER" id="PTHR31126:SF1">
    <property type="entry name" value="TYROSINE SPECIFIC PROTEIN PHOSPHATASES DOMAIN-CONTAINING PROTEIN"/>
    <property type="match status" value="1"/>
</dbReference>
<name>A0A9W4XHI9_9PROT</name>
<reference evidence="5" key="1">
    <citation type="submission" date="2022-10" db="EMBL/GenBank/DDBJ databases">
        <authorList>
            <person name="Botero Cardona J."/>
        </authorList>
    </citation>
    <scope>NUCLEOTIDE SEQUENCE</scope>
    <source>
        <strain evidence="5">LMG 31819</strain>
        <strain evidence="4">R-53529</strain>
    </source>
</reference>
<dbReference type="SUPFAM" id="SSF52799">
    <property type="entry name" value="(Phosphotyrosine protein) phosphatases II"/>
    <property type="match status" value="1"/>
</dbReference>
<evidence type="ECO:0000313" key="6">
    <source>
        <dbReference type="Proteomes" id="UP001154255"/>
    </source>
</evidence>
<dbReference type="GO" id="GO:0004721">
    <property type="term" value="F:phosphoprotein phosphatase activity"/>
    <property type="evidence" value="ECO:0007669"/>
    <property type="project" value="InterPro"/>
</dbReference>
<dbReference type="InterPro" id="IPR029021">
    <property type="entry name" value="Prot-tyrosine_phosphatase-like"/>
</dbReference>
<dbReference type="Pfam" id="PF03797">
    <property type="entry name" value="Autotransporter"/>
    <property type="match status" value="1"/>
</dbReference>
<comment type="similarity">
    <text evidence="1">Belongs to the protein-tyrosine phosphatase family.</text>
</comment>
<dbReference type="EMBL" id="CAMXCM010000001">
    <property type="protein sequence ID" value="CAI3935673.1"/>
    <property type="molecule type" value="Genomic_DNA"/>
</dbReference>
<feature type="signal peptide" evidence="2">
    <location>
        <begin position="1"/>
        <end position="31"/>
    </location>
</feature>
<evidence type="ECO:0000313" key="4">
    <source>
        <dbReference type="EMBL" id="CAI3925142.1"/>
    </source>
</evidence>
<dbReference type="SUPFAM" id="SSF103515">
    <property type="entry name" value="Autotransporter"/>
    <property type="match status" value="1"/>
</dbReference>
<dbReference type="InterPro" id="IPR005546">
    <property type="entry name" value="Autotransporte_beta"/>
</dbReference>
<organism evidence="5 6">
    <name type="scientific">Commensalibacter communis</name>
    <dbReference type="NCBI Taxonomy" id="2972786"/>
    <lineage>
        <taxon>Bacteria</taxon>
        <taxon>Pseudomonadati</taxon>
        <taxon>Pseudomonadota</taxon>
        <taxon>Alphaproteobacteria</taxon>
        <taxon>Acetobacterales</taxon>
        <taxon>Acetobacteraceae</taxon>
    </lineage>
</organism>
<gene>
    <name evidence="4" type="ORF">R53529_LOCUS180</name>
    <name evidence="5" type="ORF">R53530_LOCUS921</name>
</gene>
<comment type="caution">
    <text evidence="5">The sequence shown here is derived from an EMBL/GenBank/DDBJ whole genome shotgun (WGS) entry which is preliminary data.</text>
</comment>
<dbReference type="InterPro" id="IPR026893">
    <property type="entry name" value="Tyr/Ser_Pase_IphP-type"/>
</dbReference>
<evidence type="ECO:0000313" key="7">
    <source>
        <dbReference type="Proteomes" id="UP001154259"/>
    </source>
</evidence>
<evidence type="ECO:0000313" key="5">
    <source>
        <dbReference type="EMBL" id="CAI3935673.1"/>
    </source>
</evidence>
<dbReference type="Gene3D" id="3.90.190.10">
    <property type="entry name" value="Protein tyrosine phosphatase superfamily"/>
    <property type="match status" value="1"/>
</dbReference>
<evidence type="ECO:0000259" key="3">
    <source>
        <dbReference type="PROSITE" id="PS51208"/>
    </source>
</evidence>
<proteinExistence type="inferred from homology"/>
<dbReference type="PROSITE" id="PS51208">
    <property type="entry name" value="AUTOTRANSPORTER"/>
    <property type="match status" value="1"/>
</dbReference>
<feature type="domain" description="Autotransporter" evidence="3">
    <location>
        <begin position="372"/>
        <end position="649"/>
    </location>
</feature>
<evidence type="ECO:0000256" key="2">
    <source>
        <dbReference type="SAM" id="SignalP"/>
    </source>
</evidence>
<dbReference type="AlphaFoldDB" id="A0A9W4XHI9"/>
<dbReference type="PROSITE" id="PS00383">
    <property type="entry name" value="TYR_PHOSPHATASE_1"/>
    <property type="match status" value="1"/>
</dbReference>
<dbReference type="Proteomes" id="UP001154255">
    <property type="component" value="Unassembled WGS sequence"/>
</dbReference>
<evidence type="ECO:0000256" key="1">
    <source>
        <dbReference type="ARBA" id="ARBA00009580"/>
    </source>
</evidence>
<accession>A0A9W4XHI9</accession>
<keyword evidence="7" id="KW-1185">Reference proteome</keyword>
<dbReference type="RefSeq" id="WP_271788636.1">
    <property type="nucleotide sequence ID" value="NZ_CAMXCM010000001.1"/>
</dbReference>
<sequence length="649" mass="70454">MNIKFSFLSSSCIASLLFITPLLYPMDVATAQTVQLNTPRMQGMDNFRDIAGIDTAYTTAHNGIMRSGVFYRSNAITPIGNDLSVMEKLNIGTIIDLRTNSEITATPDTLSPNMSYYHVDIIGNQNSVVTLNYGSLNKDQVNSMMQQTERSFVTDPYARSGFGDELKILANADSAALFHCTAGKDRTGWTAAVLQSLAGVDKQDIISNYLATNAYTASRINATVAKLPVSMQDSYRTIMSVDQSWLEAGLDQVTKTYGTMDNYLKQGLGLDQATIYVLRGKMVRYLTLPGKENFKGNAASGANLLNALQGTALSGAYTNYNYYLQSAIDQGTLNGLEMRVGGQVYADAASYLLRQPSKMNDMLMPLTTGRGMKNGETAFWMQGLSNYLSTDSRNGFNSSNEYTGGTVFGLTHRFNQKLSVNGGLGYNYGNVNSNGGRVTTNSGFVTLGGNYAFKGLDNSGAWIRAQANIGYVNYQSERQLGNGFSSTKGNTSGAYYSGRAMAGWLFKANAFTIDPSVGIQVTSLHLGRVREKGSELALNMSRFDKIQPSLVANVDLNFNPLHSGQWSFTPGMTLGYERILSNASVNQYGSIYGVGVKQYSAFNSPNIYKAGAHLTAQRGQWSFNISADYYGAGLNSHGVNGMLGTTLNF</sequence>
<dbReference type="Gene3D" id="2.40.128.130">
    <property type="entry name" value="Autotransporter beta-domain"/>
    <property type="match status" value="1"/>
</dbReference>
<dbReference type="PANTHER" id="PTHR31126">
    <property type="entry name" value="TYROSINE-PROTEIN PHOSPHATASE"/>
    <property type="match status" value="1"/>
</dbReference>
<feature type="chain" id="PRO_5040945777" evidence="2">
    <location>
        <begin position="32"/>
        <end position="649"/>
    </location>
</feature>
<dbReference type="SMART" id="SM00869">
    <property type="entry name" value="Autotransporter"/>
    <property type="match status" value="1"/>
</dbReference>
<dbReference type="Pfam" id="PF13350">
    <property type="entry name" value="Y_phosphatase3"/>
    <property type="match status" value="1"/>
</dbReference>
<dbReference type="Proteomes" id="UP001154259">
    <property type="component" value="Unassembled WGS sequence"/>
</dbReference>
<dbReference type="EMBL" id="CAMXCS010000001">
    <property type="protein sequence ID" value="CAI3925142.1"/>
    <property type="molecule type" value="Genomic_DNA"/>
</dbReference>
<dbReference type="InterPro" id="IPR036709">
    <property type="entry name" value="Autotransporte_beta_dom_sf"/>
</dbReference>
<protein>
    <submittedName>
        <fullName evidence="4 5">Protein tyrosine/serine phosphatase Oca4 (Oca4)</fullName>
    </submittedName>
</protein>
<dbReference type="InterPro" id="IPR016130">
    <property type="entry name" value="Tyr_Pase_AS"/>
</dbReference>
<keyword evidence="2" id="KW-0732">Signal</keyword>